<dbReference type="GO" id="GO:0005524">
    <property type="term" value="F:ATP binding"/>
    <property type="evidence" value="ECO:0007669"/>
    <property type="project" value="UniProtKB-KW"/>
</dbReference>
<dbReference type="GO" id="GO:0043565">
    <property type="term" value="F:sequence-specific DNA binding"/>
    <property type="evidence" value="ECO:0007669"/>
    <property type="project" value="InterPro"/>
</dbReference>
<dbReference type="InterPro" id="IPR009057">
    <property type="entry name" value="Homeodomain-like_sf"/>
</dbReference>
<dbReference type="PROSITE" id="PS50110">
    <property type="entry name" value="RESPONSE_REGULATORY"/>
    <property type="match status" value="1"/>
</dbReference>
<reference evidence="9" key="1">
    <citation type="journal article" date="2023" name="Nat. Microbiol.">
        <title>Enrichment and characterization of a nitric oxide-reducing microbial community in a continuous bioreactor.</title>
        <authorList>
            <person name="Garrido-Amador P."/>
            <person name="Stortenbeker N."/>
            <person name="Wessels H.J.C.T."/>
            <person name="Speth D.R."/>
            <person name="Garcia-Heredia I."/>
            <person name="Kartal B."/>
        </authorList>
    </citation>
    <scope>NUCLEOTIDE SEQUENCE</scope>
    <source>
        <strain evidence="9">MAG1</strain>
    </source>
</reference>
<dbReference type="Gene3D" id="3.40.50.2300">
    <property type="match status" value="1"/>
</dbReference>
<dbReference type="PROSITE" id="PS00688">
    <property type="entry name" value="SIGMA54_INTERACT_3"/>
    <property type="match status" value="1"/>
</dbReference>
<dbReference type="PANTHER" id="PTHR32071">
    <property type="entry name" value="TRANSCRIPTIONAL REGULATORY PROTEIN"/>
    <property type="match status" value="1"/>
</dbReference>
<keyword evidence="4" id="KW-0238">DNA-binding</keyword>
<dbReference type="PROSITE" id="PS00675">
    <property type="entry name" value="SIGMA54_INTERACT_1"/>
    <property type="match status" value="1"/>
</dbReference>
<dbReference type="Gene3D" id="1.10.10.60">
    <property type="entry name" value="Homeodomain-like"/>
    <property type="match status" value="1"/>
</dbReference>
<evidence type="ECO:0000256" key="3">
    <source>
        <dbReference type="ARBA" id="ARBA00023015"/>
    </source>
</evidence>
<feature type="domain" description="Response regulatory" evidence="8">
    <location>
        <begin position="10"/>
        <end position="125"/>
    </location>
</feature>
<accession>A0AA49FLX1</accession>
<dbReference type="Proteomes" id="UP001234916">
    <property type="component" value="Chromosome"/>
</dbReference>
<dbReference type="InterPro" id="IPR058031">
    <property type="entry name" value="AAA_lid_NorR"/>
</dbReference>
<evidence type="ECO:0000259" key="8">
    <source>
        <dbReference type="PROSITE" id="PS50110"/>
    </source>
</evidence>
<dbReference type="CDD" id="cd00009">
    <property type="entry name" value="AAA"/>
    <property type="match status" value="1"/>
</dbReference>
<dbReference type="PROSITE" id="PS50045">
    <property type="entry name" value="SIGMA54_INTERACT_4"/>
    <property type="match status" value="1"/>
</dbReference>
<dbReference type="InterPro" id="IPR002078">
    <property type="entry name" value="Sigma_54_int"/>
</dbReference>
<keyword evidence="6" id="KW-0597">Phosphoprotein</keyword>
<dbReference type="Pfam" id="PF25601">
    <property type="entry name" value="AAA_lid_14"/>
    <property type="match status" value="1"/>
</dbReference>
<feature type="modified residue" description="4-aspartylphosphate" evidence="6">
    <location>
        <position position="59"/>
    </location>
</feature>
<dbReference type="PRINTS" id="PR01590">
    <property type="entry name" value="HTHFIS"/>
</dbReference>
<dbReference type="InterPro" id="IPR025662">
    <property type="entry name" value="Sigma_54_int_dom_ATP-bd_1"/>
</dbReference>
<name>A0AA49FLX1_9PROT</name>
<dbReference type="AlphaFoldDB" id="A0AA49FLX1"/>
<dbReference type="Pfam" id="PF00158">
    <property type="entry name" value="Sigma54_activat"/>
    <property type="match status" value="1"/>
</dbReference>
<evidence type="ECO:0000256" key="2">
    <source>
        <dbReference type="ARBA" id="ARBA00022840"/>
    </source>
</evidence>
<dbReference type="Gene3D" id="1.10.8.60">
    <property type="match status" value="1"/>
</dbReference>
<feature type="domain" description="Sigma-54 factor interaction" evidence="7">
    <location>
        <begin position="139"/>
        <end position="368"/>
    </location>
</feature>
<dbReference type="SUPFAM" id="SSF46689">
    <property type="entry name" value="Homeodomain-like"/>
    <property type="match status" value="1"/>
</dbReference>
<keyword evidence="5" id="KW-0804">Transcription</keyword>
<dbReference type="EMBL" id="CP107246">
    <property type="protein sequence ID" value="WIM06412.1"/>
    <property type="molecule type" value="Genomic_DNA"/>
</dbReference>
<dbReference type="Pfam" id="PF02954">
    <property type="entry name" value="HTH_8"/>
    <property type="match status" value="1"/>
</dbReference>
<protein>
    <submittedName>
        <fullName evidence="9">Sigma-54 dependent transcriptional regulator</fullName>
    </submittedName>
</protein>
<dbReference type="KEGG" id="npv:OHM77_03750"/>
<dbReference type="InterPro" id="IPR003593">
    <property type="entry name" value="AAA+_ATPase"/>
</dbReference>
<evidence type="ECO:0000256" key="4">
    <source>
        <dbReference type="ARBA" id="ARBA00023125"/>
    </source>
</evidence>
<dbReference type="FunFam" id="3.40.50.300:FF:000006">
    <property type="entry name" value="DNA-binding transcriptional regulator NtrC"/>
    <property type="match status" value="1"/>
</dbReference>
<evidence type="ECO:0000256" key="1">
    <source>
        <dbReference type="ARBA" id="ARBA00022741"/>
    </source>
</evidence>
<dbReference type="Gene3D" id="3.40.50.300">
    <property type="entry name" value="P-loop containing nucleotide triphosphate hydrolases"/>
    <property type="match status" value="1"/>
</dbReference>
<proteinExistence type="predicted"/>
<sequence>MPKPKQISLRLCLVEDDEIMGESLAERFRLEGFEVDWCHTAAEAVVAIISHRYSVVVSDIRLPDRNGGALFLDLAASQASLPPFLFMTAFGSVDRAVELLKAGAADYVTKPFDTDILVAKVRGLAQAYGAGGTGGDDDALGVSPAMRRIADSLPRLAKHVTALLLSGESGVGKEHVARLFHHHAAGTAGPFVAVNCASIPESLMEAELFGFEKGAFTGAVKAKRGVFELAHGGVLFLDEIGEMPLSMQAKLLRVLQERKLSRLGSETQVAVDFRLICATHRDLKAMVEAGQFREDLYYRIHVIHIRIPPLRERPEDIRWFVRHFVETFNQAHPGERRRLDPRTEQALVAYGWPGNVRELKHAVERACILSPGPLLGAEAFFGEGLDGGSAESAPSQSLAEYLMACERDYLQVALDKHAWHMTHTAGALGITRKTLWEKMRRLDIQPREGEPPSP</sequence>
<dbReference type="SUPFAM" id="SSF52172">
    <property type="entry name" value="CheY-like"/>
    <property type="match status" value="1"/>
</dbReference>
<dbReference type="GO" id="GO:0000160">
    <property type="term" value="P:phosphorelay signal transduction system"/>
    <property type="evidence" value="ECO:0007669"/>
    <property type="project" value="InterPro"/>
</dbReference>
<dbReference type="Pfam" id="PF00072">
    <property type="entry name" value="Response_reg"/>
    <property type="match status" value="1"/>
</dbReference>
<dbReference type="InterPro" id="IPR011006">
    <property type="entry name" value="CheY-like_superfamily"/>
</dbReference>
<dbReference type="InterPro" id="IPR002197">
    <property type="entry name" value="HTH_Fis"/>
</dbReference>
<evidence type="ECO:0000313" key="9">
    <source>
        <dbReference type="EMBL" id="WIM06412.1"/>
    </source>
</evidence>
<keyword evidence="1" id="KW-0547">Nucleotide-binding</keyword>
<dbReference type="PANTHER" id="PTHR32071:SF117">
    <property type="entry name" value="PTS-DEPENDENT DIHYDROXYACETONE KINASE OPERON REGULATORY PROTEIN-RELATED"/>
    <property type="match status" value="1"/>
</dbReference>
<keyword evidence="2" id="KW-0067">ATP-binding</keyword>
<dbReference type="SMART" id="SM00448">
    <property type="entry name" value="REC"/>
    <property type="match status" value="1"/>
</dbReference>
<dbReference type="InterPro" id="IPR025944">
    <property type="entry name" value="Sigma_54_int_dom_CS"/>
</dbReference>
<gene>
    <name evidence="9" type="ORF">OHM77_03750</name>
</gene>
<dbReference type="InterPro" id="IPR001789">
    <property type="entry name" value="Sig_transdc_resp-reg_receiver"/>
</dbReference>
<organism evidence="9">
    <name type="scientific">Candidatus Nitricoxidivorans perseverans</name>
    <dbReference type="NCBI Taxonomy" id="2975601"/>
    <lineage>
        <taxon>Bacteria</taxon>
        <taxon>Pseudomonadati</taxon>
        <taxon>Pseudomonadota</taxon>
        <taxon>Betaproteobacteria</taxon>
        <taxon>Nitrosomonadales</taxon>
        <taxon>Sterolibacteriaceae</taxon>
        <taxon>Candidatus Nitricoxidivorans</taxon>
    </lineage>
</organism>
<evidence type="ECO:0000259" key="7">
    <source>
        <dbReference type="PROSITE" id="PS50045"/>
    </source>
</evidence>
<dbReference type="SMART" id="SM00382">
    <property type="entry name" value="AAA"/>
    <property type="match status" value="1"/>
</dbReference>
<dbReference type="GO" id="GO:0006355">
    <property type="term" value="P:regulation of DNA-templated transcription"/>
    <property type="evidence" value="ECO:0007669"/>
    <property type="project" value="InterPro"/>
</dbReference>
<evidence type="ECO:0000256" key="6">
    <source>
        <dbReference type="PROSITE-ProRule" id="PRU00169"/>
    </source>
</evidence>
<keyword evidence="3" id="KW-0805">Transcription regulation</keyword>
<dbReference type="SUPFAM" id="SSF52540">
    <property type="entry name" value="P-loop containing nucleoside triphosphate hydrolases"/>
    <property type="match status" value="1"/>
</dbReference>
<evidence type="ECO:0000256" key="5">
    <source>
        <dbReference type="ARBA" id="ARBA00023163"/>
    </source>
</evidence>
<dbReference type="InterPro" id="IPR027417">
    <property type="entry name" value="P-loop_NTPase"/>
</dbReference>